<dbReference type="PANTHER" id="PTHR30349">
    <property type="entry name" value="PHAGE INTEGRASE-RELATED"/>
    <property type="match status" value="1"/>
</dbReference>
<protein>
    <recommendedName>
        <fullName evidence="10">Tyrosine recombinase XerC</fullName>
    </recommendedName>
</protein>
<dbReference type="PANTHER" id="PTHR30349:SF41">
    <property type="entry name" value="INTEGRASE_RECOMBINASE PROTEIN MJ0367-RELATED"/>
    <property type="match status" value="1"/>
</dbReference>
<dbReference type="InterPro" id="IPR004107">
    <property type="entry name" value="Integrase_SAM-like_N"/>
</dbReference>
<evidence type="ECO:0000256" key="4">
    <source>
        <dbReference type="ARBA" id="ARBA00023172"/>
    </source>
</evidence>
<dbReference type="Pfam" id="PF00589">
    <property type="entry name" value="Phage_integrase"/>
    <property type="match status" value="1"/>
</dbReference>
<reference evidence="8 9" key="1">
    <citation type="journal article" date="2016" name="Nat. Commun.">
        <title>Thousands of microbial genomes shed light on interconnected biogeochemical processes in an aquifer system.</title>
        <authorList>
            <person name="Anantharaman K."/>
            <person name="Brown C.T."/>
            <person name="Hug L.A."/>
            <person name="Sharon I."/>
            <person name="Castelle C.J."/>
            <person name="Probst A.J."/>
            <person name="Thomas B.C."/>
            <person name="Singh A."/>
            <person name="Wilkins M.J."/>
            <person name="Karaoz U."/>
            <person name="Brodie E.L."/>
            <person name="Williams K.H."/>
            <person name="Hubbard S.S."/>
            <person name="Banfield J.F."/>
        </authorList>
    </citation>
    <scope>NUCLEOTIDE SEQUENCE [LARGE SCALE GENOMIC DNA]</scope>
</reference>
<dbReference type="Proteomes" id="UP000179381">
    <property type="component" value="Unassembled WGS sequence"/>
</dbReference>
<dbReference type="InterPro" id="IPR013762">
    <property type="entry name" value="Integrase-like_cat_sf"/>
</dbReference>
<keyword evidence="3 5" id="KW-0238">DNA-binding</keyword>
<organism evidence="8 9">
    <name type="scientific">Candidatus Nomurabacteria bacterium RIFCSPLOWO2_01_FULL_46_18</name>
    <dbReference type="NCBI Taxonomy" id="1801783"/>
    <lineage>
        <taxon>Bacteria</taxon>
        <taxon>Candidatus Nomuraibacteriota</taxon>
    </lineage>
</organism>
<feature type="domain" description="Tyr recombinase" evidence="6">
    <location>
        <begin position="116"/>
        <end position="310"/>
    </location>
</feature>
<evidence type="ECO:0000259" key="7">
    <source>
        <dbReference type="PROSITE" id="PS51900"/>
    </source>
</evidence>
<dbReference type="InterPro" id="IPR011010">
    <property type="entry name" value="DNA_brk_join_enz"/>
</dbReference>
<proteinExistence type="inferred from homology"/>
<dbReference type="NCBIfam" id="NF040815">
    <property type="entry name" value="recomb_XerA_Arch"/>
    <property type="match status" value="1"/>
</dbReference>
<evidence type="ECO:0000256" key="2">
    <source>
        <dbReference type="ARBA" id="ARBA00022908"/>
    </source>
</evidence>
<evidence type="ECO:0000256" key="5">
    <source>
        <dbReference type="PROSITE-ProRule" id="PRU01248"/>
    </source>
</evidence>
<keyword evidence="4" id="KW-0233">DNA recombination</keyword>
<evidence type="ECO:0000256" key="1">
    <source>
        <dbReference type="ARBA" id="ARBA00008857"/>
    </source>
</evidence>
<dbReference type="GO" id="GO:0015074">
    <property type="term" value="P:DNA integration"/>
    <property type="evidence" value="ECO:0007669"/>
    <property type="project" value="UniProtKB-KW"/>
</dbReference>
<comment type="similarity">
    <text evidence="1">Belongs to the 'phage' integrase family.</text>
</comment>
<gene>
    <name evidence="8" type="ORF">A2933_00195</name>
</gene>
<accession>A0A1F6XEA9</accession>
<dbReference type="CDD" id="cd00798">
    <property type="entry name" value="INT_XerDC_C"/>
    <property type="match status" value="1"/>
</dbReference>
<evidence type="ECO:0000259" key="6">
    <source>
        <dbReference type="PROSITE" id="PS51898"/>
    </source>
</evidence>
<keyword evidence="2" id="KW-0229">DNA integration</keyword>
<dbReference type="PROSITE" id="PS51900">
    <property type="entry name" value="CB"/>
    <property type="match status" value="1"/>
</dbReference>
<name>A0A1F6XEA9_9BACT</name>
<dbReference type="Gene3D" id="1.10.443.10">
    <property type="entry name" value="Intergrase catalytic core"/>
    <property type="match status" value="1"/>
</dbReference>
<feature type="domain" description="Core-binding (CB)" evidence="7">
    <location>
        <begin position="3"/>
        <end position="96"/>
    </location>
</feature>
<dbReference type="InterPro" id="IPR002104">
    <property type="entry name" value="Integrase_catalytic"/>
</dbReference>
<evidence type="ECO:0008006" key="10">
    <source>
        <dbReference type="Google" id="ProtNLM"/>
    </source>
</evidence>
<dbReference type="Pfam" id="PF02899">
    <property type="entry name" value="Phage_int_SAM_1"/>
    <property type="match status" value="1"/>
</dbReference>
<dbReference type="Gene3D" id="1.10.150.130">
    <property type="match status" value="1"/>
</dbReference>
<evidence type="ECO:0000313" key="9">
    <source>
        <dbReference type="Proteomes" id="UP000179381"/>
    </source>
</evidence>
<dbReference type="AlphaFoldDB" id="A0A1F6XEA9"/>
<comment type="caution">
    <text evidence="8">The sequence shown here is derived from an EMBL/GenBank/DDBJ whole genome shotgun (WGS) entry which is preliminary data.</text>
</comment>
<evidence type="ECO:0000256" key="3">
    <source>
        <dbReference type="ARBA" id="ARBA00023125"/>
    </source>
</evidence>
<dbReference type="InterPro" id="IPR044068">
    <property type="entry name" value="CB"/>
</dbReference>
<dbReference type="PROSITE" id="PS51898">
    <property type="entry name" value="TYR_RECOMBINASE"/>
    <property type="match status" value="1"/>
</dbReference>
<sequence>MASEIEKLHREFLEYLEIERGASQRTIENYGPYLARFFEFAKIKTPSDITSDALREFRLWLNRQPARRGKDKLETISKKTQNYYMIALRMFLRYLSKREIPAMASDMIELAKQSERSLDLITPAELERLLDAPMGGDIKNLRDKAILEMLFSTGLRVGELCSLSRNLNANSEELSVRGKGGKVRVVFISERARAALKKYLSARKDMEEGLFVRVEETEKKTSTKNKKKYTGKEFGSLDRRSVERIVKHYATKAGIAKRVTPHVIRHSFATDLLQNGADIRSVQAMLGHASISTTQIYTHVTDKALREVHKKFHSRK</sequence>
<dbReference type="SUPFAM" id="SSF56349">
    <property type="entry name" value="DNA breaking-rejoining enzymes"/>
    <property type="match status" value="1"/>
</dbReference>
<dbReference type="InterPro" id="IPR050090">
    <property type="entry name" value="Tyrosine_recombinase_XerCD"/>
</dbReference>
<evidence type="ECO:0000313" key="8">
    <source>
        <dbReference type="EMBL" id="OGI92520.1"/>
    </source>
</evidence>
<dbReference type="EMBL" id="MFVH01000008">
    <property type="protein sequence ID" value="OGI92520.1"/>
    <property type="molecule type" value="Genomic_DNA"/>
</dbReference>
<dbReference type="GO" id="GO:0003677">
    <property type="term" value="F:DNA binding"/>
    <property type="evidence" value="ECO:0007669"/>
    <property type="project" value="UniProtKB-UniRule"/>
</dbReference>
<dbReference type="GO" id="GO:0006310">
    <property type="term" value="P:DNA recombination"/>
    <property type="evidence" value="ECO:0007669"/>
    <property type="project" value="UniProtKB-KW"/>
</dbReference>
<dbReference type="InterPro" id="IPR010998">
    <property type="entry name" value="Integrase_recombinase_N"/>
</dbReference>